<dbReference type="Proteomes" id="UP000800235">
    <property type="component" value="Unassembled WGS sequence"/>
</dbReference>
<accession>A0A9P4P0E5</accession>
<name>A0A9P4P0E5_9PEZI</name>
<dbReference type="OrthoDB" id="10670501at2759"/>
<sequence length="372" mass="41868">MPAVEHEAMLPTPLPSSYHAMESPERQSELAMEASENHHQLGIESSALTLPGDNDAADNTPTHYLAEISRYEDKFWALLVIILQEYYYNPENCKIIVFDKHGIMLLCQLFTKMLVNTKILYLGSQAKRSLIEGNAAIFNSAQNCILFCGKSWLQSSVAYQCKQVIQLDIPDMTGRICRDRMSLVEWAGIEGRFITLRIPNLTVTGDKSSCLLRCILGNTVLYNVDLTTYSSLFSTRFYGRIKSSLFSIDEKWKLSDYQNAFKAHGLHVQNADARFTFDQASLILHSLHSYGGLLGLKLKEIVAADNAMLEAHSERTINEHGELIEGADRMIYNADENPEDKDRQQESNEKEGAFFEPQTVGARYVGFCVLAG</sequence>
<reference evidence="2" key="1">
    <citation type="journal article" date="2020" name="Stud. Mycol.">
        <title>101 Dothideomycetes genomes: a test case for predicting lifestyles and emergence of pathogens.</title>
        <authorList>
            <person name="Haridas S."/>
            <person name="Albert R."/>
            <person name="Binder M."/>
            <person name="Bloem J."/>
            <person name="Labutti K."/>
            <person name="Salamov A."/>
            <person name="Andreopoulos B."/>
            <person name="Baker S."/>
            <person name="Barry K."/>
            <person name="Bills G."/>
            <person name="Bluhm B."/>
            <person name="Cannon C."/>
            <person name="Castanera R."/>
            <person name="Culley D."/>
            <person name="Daum C."/>
            <person name="Ezra D."/>
            <person name="Gonzalez J."/>
            <person name="Henrissat B."/>
            <person name="Kuo A."/>
            <person name="Liang C."/>
            <person name="Lipzen A."/>
            <person name="Lutzoni F."/>
            <person name="Magnuson J."/>
            <person name="Mondo S."/>
            <person name="Nolan M."/>
            <person name="Ohm R."/>
            <person name="Pangilinan J."/>
            <person name="Park H.-J."/>
            <person name="Ramirez L."/>
            <person name="Alfaro M."/>
            <person name="Sun H."/>
            <person name="Tritt A."/>
            <person name="Yoshinaga Y."/>
            <person name="Zwiers L.-H."/>
            <person name="Turgeon B."/>
            <person name="Goodwin S."/>
            <person name="Spatafora J."/>
            <person name="Crous P."/>
            <person name="Grigoriev I."/>
        </authorList>
    </citation>
    <scope>NUCLEOTIDE SEQUENCE</scope>
    <source>
        <strain evidence="2">CBS 130266</strain>
    </source>
</reference>
<feature type="region of interest" description="Disordered" evidence="1">
    <location>
        <begin position="1"/>
        <end position="21"/>
    </location>
</feature>
<evidence type="ECO:0000313" key="2">
    <source>
        <dbReference type="EMBL" id="KAF2435894.1"/>
    </source>
</evidence>
<protein>
    <submittedName>
        <fullName evidence="2">Uncharacterized protein</fullName>
    </submittedName>
</protein>
<dbReference type="EMBL" id="MU007012">
    <property type="protein sequence ID" value="KAF2435894.1"/>
    <property type="molecule type" value="Genomic_DNA"/>
</dbReference>
<comment type="caution">
    <text evidence="2">The sequence shown here is derived from an EMBL/GenBank/DDBJ whole genome shotgun (WGS) entry which is preliminary data.</text>
</comment>
<evidence type="ECO:0000313" key="3">
    <source>
        <dbReference type="Proteomes" id="UP000800235"/>
    </source>
</evidence>
<keyword evidence="3" id="KW-1185">Reference proteome</keyword>
<evidence type="ECO:0000256" key="1">
    <source>
        <dbReference type="SAM" id="MobiDB-lite"/>
    </source>
</evidence>
<dbReference type="AlphaFoldDB" id="A0A9P4P0E5"/>
<proteinExistence type="predicted"/>
<organism evidence="2 3">
    <name type="scientific">Tothia fuscella</name>
    <dbReference type="NCBI Taxonomy" id="1048955"/>
    <lineage>
        <taxon>Eukaryota</taxon>
        <taxon>Fungi</taxon>
        <taxon>Dikarya</taxon>
        <taxon>Ascomycota</taxon>
        <taxon>Pezizomycotina</taxon>
        <taxon>Dothideomycetes</taxon>
        <taxon>Pleosporomycetidae</taxon>
        <taxon>Venturiales</taxon>
        <taxon>Cylindrosympodiaceae</taxon>
        <taxon>Tothia</taxon>
    </lineage>
</organism>
<gene>
    <name evidence="2" type="ORF">EJ08DRAFT_692470</name>
</gene>